<dbReference type="PANTHER" id="PTHR39757:SF3">
    <property type="entry name" value="LYCOPENE EPSILON CYCLASE, CHLOROPLASTIC"/>
    <property type="match status" value="1"/>
</dbReference>
<evidence type="ECO:0000256" key="2">
    <source>
        <dbReference type="ARBA" id="ARBA00006599"/>
    </source>
</evidence>
<dbReference type="Gene3D" id="3.50.50.60">
    <property type="entry name" value="FAD/NAD(P)-binding domain"/>
    <property type="match status" value="1"/>
</dbReference>
<sequence length="605" mass="65463">MFGLSGQQFRQAYHQEDHHAARLAQSVLPNRSAAIGNPGNTAPSPRSQSADLCTYLPPRKRRKHTGRLGTAVTAAAAVQAPAAPRADHDQHMREGASETLLVKQQASKGDPEQTRLTGSLQPFDASQTTADVCVVGCGPAGLALAAELGKNGLTVALVGHDAPFTNNYGVWLDEFQDMGLEHCLETSWTDAVCYFGEAPAVRVGRPYARVCRRKLRSHLLQQCQQHGVHFMDAAVSNIEVGQGSNSLSTVELASGTTLKARLVTLAAGAAAGKFLKYEENAPTVAAQTAYGIEAVVEGYDERYGENSMLFMDYRRHHTGLWSGTAAAIQAGEHPAGAQGLWGTGNEVPSFLYGMPLGNGRVFLEETCLVSKPGLPFATLQRRLERRLDAMGIKVKEIEDEEWSYIPVGGPLPIGRQPITAFGAAASLIHPATGYSLARSLREAPGLAKEVSEILQQDLTIEETAQNVWNALWPPRKRRQAAFHVFGMELLALMDLEATNNFFATFFNLPPFFWRGFLGSTLSSSQLIAFALVTFVLAPFSIKARLVWHLIANPAGGYMISQYFGGAQEHIKPASGQPQQKLEVTAALLYMSLAELSLLAGQQTLI</sequence>
<comment type="similarity">
    <text evidence="2">Belongs to the lycopene cyclase family.</text>
</comment>
<dbReference type="GO" id="GO:0016860">
    <property type="term" value="F:intramolecular oxidoreductase activity"/>
    <property type="evidence" value="ECO:0007669"/>
    <property type="project" value="UniProtKB-ARBA"/>
</dbReference>
<dbReference type="Pfam" id="PF05834">
    <property type="entry name" value="Lycopene_cycl"/>
    <property type="match status" value="1"/>
</dbReference>
<comment type="pathway">
    <text evidence="1">Carotenoid biosynthesis.</text>
</comment>
<proteinExistence type="inferred from homology"/>
<keyword evidence="5" id="KW-1185">Reference proteome</keyword>
<name>A0AAW1SDS3_9CHLO</name>
<evidence type="ECO:0000313" key="4">
    <source>
        <dbReference type="EMBL" id="KAK9844424.1"/>
    </source>
</evidence>
<dbReference type="GO" id="GO:0016117">
    <property type="term" value="P:carotenoid biosynthetic process"/>
    <property type="evidence" value="ECO:0007669"/>
    <property type="project" value="InterPro"/>
</dbReference>
<dbReference type="GO" id="GO:0016705">
    <property type="term" value="F:oxidoreductase activity, acting on paired donors, with incorporation or reduction of molecular oxygen"/>
    <property type="evidence" value="ECO:0007669"/>
    <property type="project" value="InterPro"/>
</dbReference>
<dbReference type="InterPro" id="IPR036188">
    <property type="entry name" value="FAD/NAD-bd_sf"/>
</dbReference>
<dbReference type="NCBIfam" id="TIGR01790">
    <property type="entry name" value="carotene-cycl"/>
    <property type="match status" value="1"/>
</dbReference>
<evidence type="ECO:0000256" key="1">
    <source>
        <dbReference type="ARBA" id="ARBA00004829"/>
    </source>
</evidence>
<dbReference type="EMBL" id="JALJOS010000001">
    <property type="protein sequence ID" value="KAK9844424.1"/>
    <property type="molecule type" value="Genomic_DNA"/>
</dbReference>
<evidence type="ECO:0008006" key="6">
    <source>
        <dbReference type="Google" id="ProtNLM"/>
    </source>
</evidence>
<dbReference type="AlphaFoldDB" id="A0AAW1SDS3"/>
<dbReference type="PRINTS" id="PR00420">
    <property type="entry name" value="RNGMNOXGNASE"/>
</dbReference>
<feature type="compositionally biased region" description="Polar residues" evidence="3">
    <location>
        <begin position="38"/>
        <end position="51"/>
    </location>
</feature>
<comment type="caution">
    <text evidence="4">The sequence shown here is derived from an EMBL/GenBank/DDBJ whole genome shotgun (WGS) entry which is preliminary data.</text>
</comment>
<dbReference type="Proteomes" id="UP001438707">
    <property type="component" value="Unassembled WGS sequence"/>
</dbReference>
<accession>A0AAW1SDS3</accession>
<dbReference type="SUPFAM" id="SSF51905">
    <property type="entry name" value="FAD/NAD(P)-binding domain"/>
    <property type="match status" value="1"/>
</dbReference>
<evidence type="ECO:0000313" key="5">
    <source>
        <dbReference type="Proteomes" id="UP001438707"/>
    </source>
</evidence>
<organism evidence="4 5">
    <name type="scientific">Apatococcus lobatus</name>
    <dbReference type="NCBI Taxonomy" id="904363"/>
    <lineage>
        <taxon>Eukaryota</taxon>
        <taxon>Viridiplantae</taxon>
        <taxon>Chlorophyta</taxon>
        <taxon>core chlorophytes</taxon>
        <taxon>Trebouxiophyceae</taxon>
        <taxon>Chlorellales</taxon>
        <taxon>Chlorellaceae</taxon>
        <taxon>Apatococcus</taxon>
    </lineage>
</organism>
<dbReference type="PANTHER" id="PTHR39757">
    <property type="match status" value="1"/>
</dbReference>
<dbReference type="InterPro" id="IPR010108">
    <property type="entry name" value="Lycopene_cyclase_b/e"/>
</dbReference>
<protein>
    <recommendedName>
        <fullName evidence="6">Lycopene epsilon cyclase</fullName>
    </recommendedName>
</protein>
<feature type="region of interest" description="Disordered" evidence="3">
    <location>
        <begin position="31"/>
        <end position="51"/>
    </location>
</feature>
<reference evidence="4 5" key="1">
    <citation type="journal article" date="2024" name="Nat. Commun.">
        <title>Phylogenomics reveals the evolutionary origins of lichenization in chlorophyte algae.</title>
        <authorList>
            <person name="Puginier C."/>
            <person name="Libourel C."/>
            <person name="Otte J."/>
            <person name="Skaloud P."/>
            <person name="Haon M."/>
            <person name="Grisel S."/>
            <person name="Petersen M."/>
            <person name="Berrin J.G."/>
            <person name="Delaux P.M."/>
            <person name="Dal Grande F."/>
            <person name="Keller J."/>
        </authorList>
    </citation>
    <scope>NUCLEOTIDE SEQUENCE [LARGE SCALE GENOMIC DNA]</scope>
    <source>
        <strain evidence="4 5">SAG 2145</strain>
    </source>
</reference>
<evidence type="ECO:0000256" key="3">
    <source>
        <dbReference type="SAM" id="MobiDB-lite"/>
    </source>
</evidence>
<gene>
    <name evidence="4" type="ORF">WJX74_002246</name>
</gene>